<sequence length="91" mass="10397">MAVLFRDSECYFRCNNTRDDENCLPAANPRLARAAFRFVPLFLIPFLIASFIKMTGSAAKQYLAVPLMTGPSGSCYRLFMVAYRKHLCFIF</sequence>
<dbReference type="Proteomes" id="UP000192578">
    <property type="component" value="Unassembled WGS sequence"/>
</dbReference>
<feature type="transmembrane region" description="Helical" evidence="1">
    <location>
        <begin position="34"/>
        <end position="52"/>
    </location>
</feature>
<proteinExistence type="predicted"/>
<reference evidence="3" key="1">
    <citation type="submission" date="2017-01" db="EMBL/GenBank/DDBJ databases">
        <title>Comparative genomics of anhydrobiosis in the tardigrade Hypsibius dujardini.</title>
        <authorList>
            <person name="Yoshida Y."/>
            <person name="Koutsovoulos G."/>
            <person name="Laetsch D."/>
            <person name="Stevens L."/>
            <person name="Kumar S."/>
            <person name="Horikawa D."/>
            <person name="Ishino K."/>
            <person name="Komine S."/>
            <person name="Tomita M."/>
            <person name="Blaxter M."/>
            <person name="Arakawa K."/>
        </authorList>
    </citation>
    <scope>NUCLEOTIDE SEQUENCE [LARGE SCALE GENOMIC DNA]</scope>
    <source>
        <strain evidence="3">Z151</strain>
    </source>
</reference>
<accession>A0A1W0WS60</accession>
<keyword evidence="1" id="KW-0812">Transmembrane</keyword>
<keyword evidence="1" id="KW-1133">Transmembrane helix</keyword>
<evidence type="ECO:0000313" key="3">
    <source>
        <dbReference type="Proteomes" id="UP000192578"/>
    </source>
</evidence>
<dbReference type="AlphaFoldDB" id="A0A1W0WS60"/>
<protein>
    <submittedName>
        <fullName evidence="2">Uncharacterized protein</fullName>
    </submittedName>
</protein>
<name>A0A1W0WS60_HYPEX</name>
<evidence type="ECO:0000313" key="2">
    <source>
        <dbReference type="EMBL" id="OQV17983.1"/>
    </source>
</evidence>
<dbReference type="EMBL" id="MTYJ01000054">
    <property type="protein sequence ID" value="OQV17983.1"/>
    <property type="molecule type" value="Genomic_DNA"/>
</dbReference>
<gene>
    <name evidence="2" type="ORF">BV898_07925</name>
</gene>
<evidence type="ECO:0000256" key="1">
    <source>
        <dbReference type="SAM" id="Phobius"/>
    </source>
</evidence>
<organism evidence="2 3">
    <name type="scientific">Hypsibius exemplaris</name>
    <name type="common">Freshwater tardigrade</name>
    <dbReference type="NCBI Taxonomy" id="2072580"/>
    <lineage>
        <taxon>Eukaryota</taxon>
        <taxon>Metazoa</taxon>
        <taxon>Ecdysozoa</taxon>
        <taxon>Tardigrada</taxon>
        <taxon>Eutardigrada</taxon>
        <taxon>Parachela</taxon>
        <taxon>Hypsibioidea</taxon>
        <taxon>Hypsibiidae</taxon>
        <taxon>Hypsibius</taxon>
    </lineage>
</organism>
<keyword evidence="3" id="KW-1185">Reference proteome</keyword>
<comment type="caution">
    <text evidence="2">The sequence shown here is derived from an EMBL/GenBank/DDBJ whole genome shotgun (WGS) entry which is preliminary data.</text>
</comment>
<keyword evidence="1" id="KW-0472">Membrane</keyword>